<evidence type="ECO:0000256" key="15">
    <source>
        <dbReference type="ARBA" id="ARBA00048679"/>
    </source>
</evidence>
<evidence type="ECO:0000259" key="18">
    <source>
        <dbReference type="PROSITE" id="PS50112"/>
    </source>
</evidence>
<dbReference type="SMART" id="SM00220">
    <property type="entry name" value="S_TKc"/>
    <property type="match status" value="1"/>
</dbReference>
<dbReference type="PRINTS" id="PR00109">
    <property type="entry name" value="TYRKINASE"/>
</dbReference>
<dbReference type="NCBIfam" id="TIGR00229">
    <property type="entry name" value="sensory_box"/>
    <property type="match status" value="1"/>
</dbReference>
<dbReference type="PANTHER" id="PTHR44329">
    <property type="entry name" value="SERINE/THREONINE-PROTEIN KINASE TNNI3K-RELATED"/>
    <property type="match status" value="1"/>
</dbReference>
<keyword evidence="10" id="KW-0067">ATP-binding</keyword>
<dbReference type="PANTHER" id="PTHR44329:SF47">
    <property type="entry name" value="SERINE_THREONINE-PROTEIN KINASE ROCO5-RELATED"/>
    <property type="match status" value="1"/>
</dbReference>
<evidence type="ECO:0000256" key="10">
    <source>
        <dbReference type="ARBA" id="ARBA00022840"/>
    </source>
</evidence>
<dbReference type="Pfam" id="PF13426">
    <property type="entry name" value="PAS_9"/>
    <property type="match status" value="1"/>
</dbReference>
<dbReference type="Gene3D" id="3.30.450.20">
    <property type="entry name" value="PAS domain"/>
    <property type="match status" value="1"/>
</dbReference>
<dbReference type="InterPro" id="IPR000014">
    <property type="entry name" value="PAS"/>
</dbReference>
<evidence type="ECO:0000256" key="4">
    <source>
        <dbReference type="ARBA" id="ARBA00022527"/>
    </source>
</evidence>
<feature type="domain" description="Protein kinase" evidence="17">
    <location>
        <begin position="475"/>
        <end position="730"/>
    </location>
</feature>
<evidence type="ECO:0000256" key="12">
    <source>
        <dbReference type="ARBA" id="ARBA00023136"/>
    </source>
</evidence>
<keyword evidence="13" id="KW-0675">Receptor</keyword>
<dbReference type="InterPro" id="IPR000719">
    <property type="entry name" value="Prot_kinase_dom"/>
</dbReference>
<feature type="region of interest" description="Disordered" evidence="16">
    <location>
        <begin position="433"/>
        <end position="462"/>
    </location>
</feature>
<comment type="subcellular location">
    <subcellularLocation>
        <location evidence="1">Membrane</location>
    </subcellularLocation>
</comment>
<keyword evidence="19" id="KW-1185">Reference proteome</keyword>
<evidence type="ECO:0000256" key="2">
    <source>
        <dbReference type="ARBA" id="ARBA00010507"/>
    </source>
</evidence>
<dbReference type="PROSITE" id="PS50112">
    <property type="entry name" value="PAS"/>
    <property type="match status" value="1"/>
</dbReference>
<dbReference type="OrthoDB" id="339325at2759"/>
<dbReference type="SUPFAM" id="SSF56112">
    <property type="entry name" value="Protein kinase-like (PK-like)"/>
    <property type="match status" value="1"/>
</dbReference>
<dbReference type="Pfam" id="PF07714">
    <property type="entry name" value="PK_Tyr_Ser-Thr"/>
    <property type="match status" value="1"/>
</dbReference>
<feature type="compositionally biased region" description="Basic and acidic residues" evidence="16">
    <location>
        <begin position="335"/>
        <end position="345"/>
    </location>
</feature>
<dbReference type="InterPro" id="IPR035965">
    <property type="entry name" value="PAS-like_dom_sf"/>
</dbReference>
<dbReference type="InterPro" id="IPR008271">
    <property type="entry name" value="Ser/Thr_kinase_AS"/>
</dbReference>
<dbReference type="GO" id="GO:0009881">
    <property type="term" value="F:photoreceptor activity"/>
    <property type="evidence" value="ECO:0007669"/>
    <property type="project" value="UniProtKB-KW"/>
</dbReference>
<dbReference type="CDD" id="cd00130">
    <property type="entry name" value="PAS"/>
    <property type="match status" value="1"/>
</dbReference>
<feature type="domain" description="PAS" evidence="18">
    <location>
        <begin position="70"/>
        <end position="142"/>
    </location>
</feature>
<evidence type="ECO:0000256" key="3">
    <source>
        <dbReference type="ARBA" id="ARBA00012513"/>
    </source>
</evidence>
<evidence type="ECO:0000256" key="8">
    <source>
        <dbReference type="ARBA" id="ARBA00022741"/>
    </source>
</evidence>
<dbReference type="CDD" id="cd13999">
    <property type="entry name" value="STKc_MAP3K-like"/>
    <property type="match status" value="1"/>
</dbReference>
<evidence type="ECO:0000256" key="6">
    <source>
        <dbReference type="ARBA" id="ARBA00022606"/>
    </source>
</evidence>
<reference evidence="20" key="1">
    <citation type="submission" date="2025-08" db="UniProtKB">
        <authorList>
            <consortium name="RefSeq"/>
        </authorList>
    </citation>
    <scope>IDENTIFICATION</scope>
    <source>
        <tissue evidence="20">Fruit stalk</tissue>
    </source>
</reference>
<dbReference type="EC" id="2.7.11.1" evidence="3"/>
<keyword evidence="8" id="KW-0547">Nucleotide-binding</keyword>
<dbReference type="KEGG" id="dzi:111291246"/>
<dbReference type="PROSITE" id="PS00108">
    <property type="entry name" value="PROTEIN_KINASE_ST"/>
    <property type="match status" value="1"/>
</dbReference>
<feature type="region of interest" description="Disordered" evidence="16">
    <location>
        <begin position="268"/>
        <end position="295"/>
    </location>
</feature>
<sequence>MAGDESVASLYRVLVDRCLSLEASHAKLREEFDELVQQDKSKTDEVVVASDSGDDTSDSGSVTLPGYFSTGSPFRNVLESIGHAVHVCSAASGKITFWNRSAENLFGWRSNEVLGRRDTEFLIAEEYNAPLKKIMERLSFGQSWSGQFPFKRRSGEMFMALVSKSPLYEDGQLTGVITVSSDAAVFNGINSENVGTYQDHGRLKRLKMKRIDLHPPRPQLASSVSILASRFLLKKQGGISNACSNSREKGDAAISTKDKLETRNTVECEFNSNSREGRNTAEGISSQGDENEFDFAQPSRITAKILAKLHIRETSNHSNEDDEGLQKKGATSRLAKNDVTDEHNVHRGSKASTPNHFNSFSATENAILSVRKHTSPASVEEKSVVDSLRECNGHFSVTRIGDSTAGLVCQLNKNKLELESPNINALEMEDELQEHTDGKNVSSLGESMGSEGTSSSKGDNEPNSMVDCDILWEDLHLGEEVGQGSCAIVYRGIWNGSDVAVKVYFAGEYKESTLLDYKKEIDIMRKLRHPNVLLFMGAVYSQERPAIVTEFLSRGSLFKTLHKNNQALDVRRRMRMALDVARGMNYLHHRNPPIVHRDLKSSNLLVDRNWNVKVGDFGLSRWKNGTFLTTKSGRGTPQWMAPEVLRNEPSNEKSDVFSFGVILWELMTVSIPWNNLNSLQVVGVVGFMDRRLDLPESVDPQVASIIRDCWKSDPESRPSFEDIINKMTGIVPKSATGLSRRSSEC</sequence>
<gene>
    <name evidence="20" type="primary">LOC111291246</name>
</gene>
<dbReference type="RefSeq" id="XP_022738622.1">
    <property type="nucleotide sequence ID" value="XM_022882887.1"/>
</dbReference>
<feature type="compositionally biased region" description="Low complexity" evidence="16">
    <location>
        <begin position="442"/>
        <end position="457"/>
    </location>
</feature>
<dbReference type="GO" id="GO:0016020">
    <property type="term" value="C:membrane"/>
    <property type="evidence" value="ECO:0007669"/>
    <property type="project" value="UniProtKB-SubCell"/>
</dbReference>
<evidence type="ECO:0000256" key="9">
    <source>
        <dbReference type="ARBA" id="ARBA00022777"/>
    </source>
</evidence>
<dbReference type="GO" id="GO:0004674">
    <property type="term" value="F:protein serine/threonine kinase activity"/>
    <property type="evidence" value="ECO:0007669"/>
    <property type="project" value="UniProtKB-KW"/>
</dbReference>
<keyword evidence="4" id="KW-0723">Serine/threonine-protein kinase</keyword>
<evidence type="ECO:0000256" key="5">
    <source>
        <dbReference type="ARBA" id="ARBA00022543"/>
    </source>
</evidence>
<dbReference type="FunFam" id="3.30.200.20:FF:000060">
    <property type="entry name" value="Serine/threonine-protein kinase isoform 1"/>
    <property type="match status" value="1"/>
</dbReference>
<keyword evidence="12" id="KW-0472">Membrane</keyword>
<evidence type="ECO:0000256" key="13">
    <source>
        <dbReference type="ARBA" id="ARBA00023170"/>
    </source>
</evidence>
<evidence type="ECO:0000313" key="20">
    <source>
        <dbReference type="RefSeq" id="XP_022738622.1"/>
    </source>
</evidence>
<feature type="region of interest" description="Disordered" evidence="16">
    <location>
        <begin position="43"/>
        <end position="62"/>
    </location>
</feature>
<organism evidence="19 20">
    <name type="scientific">Durio zibethinus</name>
    <name type="common">Durian</name>
    <dbReference type="NCBI Taxonomy" id="66656"/>
    <lineage>
        <taxon>Eukaryota</taxon>
        <taxon>Viridiplantae</taxon>
        <taxon>Streptophyta</taxon>
        <taxon>Embryophyta</taxon>
        <taxon>Tracheophyta</taxon>
        <taxon>Spermatophyta</taxon>
        <taxon>Magnoliopsida</taxon>
        <taxon>eudicotyledons</taxon>
        <taxon>Gunneridae</taxon>
        <taxon>Pentapetalae</taxon>
        <taxon>rosids</taxon>
        <taxon>malvids</taxon>
        <taxon>Malvales</taxon>
        <taxon>Malvaceae</taxon>
        <taxon>Helicteroideae</taxon>
        <taxon>Durio</taxon>
    </lineage>
</organism>
<proteinExistence type="inferred from homology"/>
<comment type="catalytic activity">
    <reaction evidence="14">
        <text>L-threonyl-[protein] + ATP = O-phospho-L-threonyl-[protein] + ADP + H(+)</text>
        <dbReference type="Rhea" id="RHEA:46608"/>
        <dbReference type="Rhea" id="RHEA-COMP:11060"/>
        <dbReference type="Rhea" id="RHEA-COMP:11605"/>
        <dbReference type="ChEBI" id="CHEBI:15378"/>
        <dbReference type="ChEBI" id="CHEBI:30013"/>
        <dbReference type="ChEBI" id="CHEBI:30616"/>
        <dbReference type="ChEBI" id="CHEBI:61977"/>
        <dbReference type="ChEBI" id="CHEBI:456216"/>
        <dbReference type="EC" id="2.7.11.1"/>
    </reaction>
</comment>
<keyword evidence="7" id="KW-0808">Transferase</keyword>
<dbReference type="InterPro" id="IPR011009">
    <property type="entry name" value="Kinase-like_dom_sf"/>
</dbReference>
<comment type="catalytic activity">
    <reaction evidence="15">
        <text>L-seryl-[protein] + ATP = O-phospho-L-seryl-[protein] + ADP + H(+)</text>
        <dbReference type="Rhea" id="RHEA:17989"/>
        <dbReference type="Rhea" id="RHEA-COMP:9863"/>
        <dbReference type="Rhea" id="RHEA-COMP:11604"/>
        <dbReference type="ChEBI" id="CHEBI:15378"/>
        <dbReference type="ChEBI" id="CHEBI:29999"/>
        <dbReference type="ChEBI" id="CHEBI:30616"/>
        <dbReference type="ChEBI" id="CHEBI:83421"/>
        <dbReference type="ChEBI" id="CHEBI:456216"/>
        <dbReference type="EC" id="2.7.11.1"/>
    </reaction>
</comment>
<evidence type="ECO:0000256" key="11">
    <source>
        <dbReference type="ARBA" id="ARBA00022991"/>
    </source>
</evidence>
<evidence type="ECO:0000256" key="1">
    <source>
        <dbReference type="ARBA" id="ARBA00004370"/>
    </source>
</evidence>
<dbReference type="Proteomes" id="UP000515121">
    <property type="component" value="Unplaced"/>
</dbReference>
<dbReference type="SUPFAM" id="SSF55785">
    <property type="entry name" value="PYP-like sensor domain (PAS domain)"/>
    <property type="match status" value="1"/>
</dbReference>
<dbReference type="Gene3D" id="3.30.200.20">
    <property type="entry name" value="Phosphorylase Kinase, domain 1"/>
    <property type="match status" value="1"/>
</dbReference>
<dbReference type="InterPro" id="IPR001245">
    <property type="entry name" value="Ser-Thr/Tyr_kinase_cat_dom"/>
</dbReference>
<keyword evidence="9" id="KW-0418">Kinase</keyword>
<comment type="similarity">
    <text evidence="2">Belongs to the protein kinase superfamily. TKL Ser/Thr protein kinase family. RAF subfamily.</text>
</comment>
<dbReference type="InterPro" id="IPR051681">
    <property type="entry name" value="Ser/Thr_Kinases-Pseudokinases"/>
</dbReference>
<name>A0A6P5YE25_DURZI</name>
<evidence type="ECO:0000313" key="19">
    <source>
        <dbReference type="Proteomes" id="UP000515121"/>
    </source>
</evidence>
<keyword evidence="11" id="KW-0157">Chromophore</keyword>
<dbReference type="SMART" id="SM00091">
    <property type="entry name" value="PAS"/>
    <property type="match status" value="1"/>
</dbReference>
<evidence type="ECO:0000259" key="17">
    <source>
        <dbReference type="PROSITE" id="PS50011"/>
    </source>
</evidence>
<feature type="region of interest" description="Disordered" evidence="16">
    <location>
        <begin position="314"/>
        <end position="358"/>
    </location>
</feature>
<dbReference type="Gene3D" id="1.10.510.10">
    <property type="entry name" value="Transferase(Phosphotransferase) domain 1"/>
    <property type="match status" value="1"/>
</dbReference>
<dbReference type="FunFam" id="1.10.510.10:FF:000476">
    <property type="entry name" value="PAS domain-containing protein tyrosine kinase family protein"/>
    <property type="match status" value="1"/>
</dbReference>
<evidence type="ECO:0000256" key="16">
    <source>
        <dbReference type="SAM" id="MobiDB-lite"/>
    </source>
</evidence>
<protein>
    <recommendedName>
        <fullName evidence="3">non-specific serine/threonine protein kinase</fullName>
        <ecNumber evidence="3">2.7.11.1</ecNumber>
    </recommendedName>
</protein>
<keyword evidence="5" id="KW-0600">Photoreceptor protein</keyword>
<dbReference type="PROSITE" id="PS50011">
    <property type="entry name" value="PROTEIN_KINASE_DOM"/>
    <property type="match status" value="1"/>
</dbReference>
<evidence type="ECO:0000256" key="14">
    <source>
        <dbReference type="ARBA" id="ARBA00047899"/>
    </source>
</evidence>
<keyword evidence="6" id="KW-0716">Sensory transduction</keyword>
<dbReference type="GO" id="GO:0005524">
    <property type="term" value="F:ATP binding"/>
    <property type="evidence" value="ECO:0007669"/>
    <property type="project" value="UniProtKB-KW"/>
</dbReference>
<dbReference type="AlphaFoldDB" id="A0A6P5YE25"/>
<dbReference type="GeneID" id="111291246"/>
<accession>A0A6P5YE25</accession>
<evidence type="ECO:0000256" key="7">
    <source>
        <dbReference type="ARBA" id="ARBA00022679"/>
    </source>
</evidence>